<evidence type="ECO:0000313" key="2">
    <source>
        <dbReference type="Proteomes" id="UP000199435"/>
    </source>
</evidence>
<dbReference type="EMBL" id="FMAH01000015">
    <property type="protein sequence ID" value="SCB29283.1"/>
    <property type="molecule type" value="Genomic_DNA"/>
</dbReference>
<accession>A0A1C3VNA3</accession>
<evidence type="ECO:0000313" key="1">
    <source>
        <dbReference type="EMBL" id="SCB29283.1"/>
    </source>
</evidence>
<dbReference type="AlphaFoldDB" id="A0A1C3VNA3"/>
<dbReference type="STRING" id="411945.GA0061102_101596"/>
<reference evidence="2" key="1">
    <citation type="submission" date="2016-08" db="EMBL/GenBank/DDBJ databases">
        <authorList>
            <person name="Varghese N."/>
            <person name="Submissions Spin"/>
        </authorList>
    </citation>
    <scope>NUCLEOTIDE SEQUENCE [LARGE SCALE GENOMIC DNA]</scope>
    <source>
        <strain evidence="2">HAMBI 2971</strain>
    </source>
</reference>
<protein>
    <submittedName>
        <fullName evidence="1">Uncharacterized protein</fullName>
    </submittedName>
</protein>
<organism evidence="1 2">
    <name type="scientific">Rhizobium miluonense</name>
    <dbReference type="NCBI Taxonomy" id="411945"/>
    <lineage>
        <taxon>Bacteria</taxon>
        <taxon>Pseudomonadati</taxon>
        <taxon>Pseudomonadota</taxon>
        <taxon>Alphaproteobacteria</taxon>
        <taxon>Hyphomicrobiales</taxon>
        <taxon>Rhizobiaceae</taxon>
        <taxon>Rhizobium/Agrobacterium group</taxon>
        <taxon>Rhizobium</taxon>
    </lineage>
</organism>
<name>A0A1C3VNA3_9HYPH</name>
<sequence length="64" mass="7307">MPDHFGTDGNIVLNDFPPNPLEFYTYLIAQFILRLSTFPNAVFRYIAHYSLIQGELSANGTQEQ</sequence>
<dbReference type="Proteomes" id="UP000199435">
    <property type="component" value="Unassembled WGS sequence"/>
</dbReference>
<keyword evidence="2" id="KW-1185">Reference proteome</keyword>
<proteinExistence type="predicted"/>
<gene>
    <name evidence="1" type="ORF">GA0061102_101596</name>
</gene>